<dbReference type="RefSeq" id="WP_194704926.1">
    <property type="nucleotide sequence ID" value="NZ_JADKPN010000001.1"/>
</dbReference>
<reference evidence="2" key="1">
    <citation type="submission" date="2020-11" db="EMBL/GenBank/DDBJ databases">
        <title>Nocardioides sp. nov., isolated from Soil of Cynanchum wilfordii Hemsley rhizosphere.</title>
        <authorList>
            <person name="Lee J.-S."/>
            <person name="Suh M.K."/>
            <person name="Kim J.-S."/>
        </authorList>
    </citation>
    <scope>NUCLEOTIDE SEQUENCE</scope>
    <source>
        <strain evidence="2">KCTC 19275</strain>
    </source>
</reference>
<accession>A0A930V9Y2</accession>
<feature type="transmembrane region" description="Helical" evidence="1">
    <location>
        <begin position="39"/>
        <end position="57"/>
    </location>
</feature>
<evidence type="ECO:0008006" key="4">
    <source>
        <dbReference type="Google" id="ProtNLM"/>
    </source>
</evidence>
<feature type="transmembrane region" description="Helical" evidence="1">
    <location>
        <begin position="77"/>
        <end position="98"/>
    </location>
</feature>
<sequence length="101" mass="10908">MTPRRARDPRPTLGTRLLILALIALGVFVLVLAFTRPSAGRFMSAAVLLGAAGVLRFRATRPTDPARYGRAAQLRSLYWSIAIAVVFIGASFLVNRLLAGN</sequence>
<organism evidence="2 3">
    <name type="scientific">Nocardioides islandensis</name>
    <dbReference type="NCBI Taxonomy" id="433663"/>
    <lineage>
        <taxon>Bacteria</taxon>
        <taxon>Bacillati</taxon>
        <taxon>Actinomycetota</taxon>
        <taxon>Actinomycetes</taxon>
        <taxon>Propionibacteriales</taxon>
        <taxon>Nocardioidaceae</taxon>
        <taxon>Nocardioides</taxon>
    </lineage>
</organism>
<keyword evidence="1" id="KW-0472">Membrane</keyword>
<protein>
    <recommendedName>
        <fullName evidence="4">DUF3017 domain-containing protein</fullName>
    </recommendedName>
</protein>
<dbReference type="Proteomes" id="UP000640489">
    <property type="component" value="Unassembled WGS sequence"/>
</dbReference>
<feature type="transmembrane region" description="Helical" evidence="1">
    <location>
        <begin position="12"/>
        <end position="33"/>
    </location>
</feature>
<dbReference type="AlphaFoldDB" id="A0A930V9Y2"/>
<name>A0A930V9Y2_9ACTN</name>
<proteinExistence type="predicted"/>
<evidence type="ECO:0000313" key="3">
    <source>
        <dbReference type="Proteomes" id="UP000640489"/>
    </source>
</evidence>
<gene>
    <name evidence="2" type="ORF">ISU07_01210</name>
</gene>
<comment type="caution">
    <text evidence="2">The sequence shown here is derived from an EMBL/GenBank/DDBJ whole genome shotgun (WGS) entry which is preliminary data.</text>
</comment>
<evidence type="ECO:0000313" key="2">
    <source>
        <dbReference type="EMBL" id="MBF4761731.1"/>
    </source>
</evidence>
<evidence type="ECO:0000256" key="1">
    <source>
        <dbReference type="SAM" id="Phobius"/>
    </source>
</evidence>
<keyword evidence="1" id="KW-0812">Transmembrane</keyword>
<keyword evidence="1" id="KW-1133">Transmembrane helix</keyword>
<keyword evidence="3" id="KW-1185">Reference proteome</keyword>
<dbReference type="EMBL" id="JADKPN010000001">
    <property type="protein sequence ID" value="MBF4761731.1"/>
    <property type="molecule type" value="Genomic_DNA"/>
</dbReference>